<accession>A0A4R6MZD2</accession>
<comment type="caution">
    <text evidence="2">The sequence shown here is derived from an EMBL/GenBank/DDBJ whole genome shotgun (WGS) entry which is preliminary data.</text>
</comment>
<proteinExistence type="predicted"/>
<evidence type="ECO:0000313" key="2">
    <source>
        <dbReference type="EMBL" id="TDP07696.1"/>
    </source>
</evidence>
<dbReference type="InterPro" id="IPR025402">
    <property type="entry name" value="DMP19_C"/>
</dbReference>
<reference evidence="2 3" key="1">
    <citation type="submission" date="2019-03" db="EMBL/GenBank/DDBJ databases">
        <title>Genomic Encyclopedia of Type Strains, Phase IV (KMG-IV): sequencing the most valuable type-strain genomes for metagenomic binning, comparative biology and taxonomic classification.</title>
        <authorList>
            <person name="Goeker M."/>
        </authorList>
    </citation>
    <scope>NUCLEOTIDE SEQUENCE [LARGE SCALE GENOMIC DNA]</scope>
    <source>
        <strain evidence="2 3">DSM 25082</strain>
    </source>
</reference>
<evidence type="ECO:0000313" key="3">
    <source>
        <dbReference type="Proteomes" id="UP000295357"/>
    </source>
</evidence>
<keyword evidence="3" id="KW-1185">Reference proteome</keyword>
<organism evidence="2 3">
    <name type="scientific">Roseateles asaccharophilus</name>
    <dbReference type="NCBI Taxonomy" id="582607"/>
    <lineage>
        <taxon>Bacteria</taxon>
        <taxon>Pseudomonadati</taxon>
        <taxon>Pseudomonadota</taxon>
        <taxon>Betaproteobacteria</taxon>
        <taxon>Burkholderiales</taxon>
        <taxon>Sphaerotilaceae</taxon>
        <taxon>Roseateles</taxon>
    </lineage>
</organism>
<feature type="domain" description="DNA mimic protein DMP19 C-terminal" evidence="1">
    <location>
        <begin position="50"/>
        <end position="160"/>
    </location>
</feature>
<dbReference type="Pfam" id="PF14300">
    <property type="entry name" value="DMP19"/>
    <property type="match status" value="1"/>
</dbReference>
<dbReference type="Gene3D" id="1.20.1420.60">
    <property type="match status" value="1"/>
</dbReference>
<dbReference type="Proteomes" id="UP000295357">
    <property type="component" value="Unassembled WGS sequence"/>
</dbReference>
<dbReference type="EMBL" id="SNXE01000007">
    <property type="protein sequence ID" value="TDP07696.1"/>
    <property type="molecule type" value="Genomic_DNA"/>
</dbReference>
<evidence type="ECO:0000259" key="1">
    <source>
        <dbReference type="Pfam" id="PF14300"/>
    </source>
</evidence>
<gene>
    <name evidence="2" type="ORF">DFR39_107229</name>
</gene>
<sequence>MPCKGGYREQIEQGKRRREADRIYEQSAERKHWKDLVHRVHHSPEGFNGLGREEKIYFAVSCLIGEVYNGGFDQFFSNSAGGMYGVALAGLLELEADESARLLLQAKEILFGDQSVPMDQAQRCRLMPTIGNDEAPEVAQLDRLDKLFYEDPDKLGERCRGFAIDSGLYADG</sequence>
<dbReference type="AlphaFoldDB" id="A0A4R6MZD2"/>
<name>A0A4R6MZD2_9BURK</name>
<protein>
    <submittedName>
        <fullName evidence="2">Uncharacterized protein DUF4375</fullName>
    </submittedName>
</protein>